<evidence type="ECO:0000313" key="2">
    <source>
        <dbReference type="Proteomes" id="UP000078507"/>
    </source>
</evidence>
<sequence length="285" mass="31920">MEAISLGTVLTALREIAQIVTRFQTYLRERNKKRFEIIEQILAAVARTSDIIRQKEQKTPTGGWEQELAQREIGQLWRSISYEVRQIDPSFSKELFVKGLFWLDKGVGGKSRFVFVISLSEIVRRALGLHPDYGKFLSSENHLKDISEVNTSRAVSAAIALLGKVTPPMDVVVERKVETESVHEAIAFALPILDGGEGDYLYVIDMLQNALAAPEAQTAHKIDKQRAEYLLAVALDGTGQQAQALSKIENLISALSVQEPTVQEAELLARSEDLREHIRSRMLHT</sequence>
<dbReference type="RefSeq" id="WP_066877508.1">
    <property type="nucleotide sequence ID" value="NZ_LNQB01000086.1"/>
</dbReference>
<accession>A0A178XY69</accession>
<dbReference type="EMBL" id="LNQB01000086">
    <property type="protein sequence ID" value="OAP40259.1"/>
    <property type="molecule type" value="Genomic_DNA"/>
</dbReference>
<gene>
    <name evidence="1" type="ORF">ATB98_02125</name>
</gene>
<dbReference type="Proteomes" id="UP000078507">
    <property type="component" value="Unassembled WGS sequence"/>
</dbReference>
<evidence type="ECO:0000313" key="1">
    <source>
        <dbReference type="EMBL" id="OAP40259.1"/>
    </source>
</evidence>
<keyword evidence="2" id="KW-1185">Reference proteome</keyword>
<protein>
    <submittedName>
        <fullName evidence="1">Uncharacterized protein</fullName>
    </submittedName>
</protein>
<comment type="caution">
    <text evidence="1">The sequence shown here is derived from an EMBL/GenBank/DDBJ whole genome shotgun (WGS) entry which is preliminary data.</text>
</comment>
<proteinExistence type="predicted"/>
<name>A0A178XY69_SINSA</name>
<dbReference type="AlphaFoldDB" id="A0A178XY69"/>
<reference evidence="1 2" key="1">
    <citation type="submission" date="2015-11" db="EMBL/GenBank/DDBJ databases">
        <title>Ensifer anhuiense sp. nov., an effective nitrogen fixation bacterium with Glycine soja.</title>
        <authorList>
            <person name="Yan H."/>
            <person name="Chen W."/>
        </authorList>
    </citation>
    <scope>NUCLEOTIDE SEQUENCE [LARGE SCALE GENOMIC DNA]</scope>
    <source>
        <strain evidence="1 2">LMG 7837</strain>
    </source>
</reference>
<organism evidence="1 2">
    <name type="scientific">Sinorhizobium saheli</name>
    <dbReference type="NCBI Taxonomy" id="36856"/>
    <lineage>
        <taxon>Bacteria</taxon>
        <taxon>Pseudomonadati</taxon>
        <taxon>Pseudomonadota</taxon>
        <taxon>Alphaproteobacteria</taxon>
        <taxon>Hyphomicrobiales</taxon>
        <taxon>Rhizobiaceae</taxon>
        <taxon>Sinorhizobium/Ensifer group</taxon>
        <taxon>Sinorhizobium</taxon>
    </lineage>
</organism>